<keyword evidence="3" id="KW-1185">Reference proteome</keyword>
<organism evidence="2 3">
    <name type="scientific">Povalibacter uvarum</name>
    <dbReference type="NCBI Taxonomy" id="732238"/>
    <lineage>
        <taxon>Bacteria</taxon>
        <taxon>Pseudomonadati</taxon>
        <taxon>Pseudomonadota</taxon>
        <taxon>Gammaproteobacteria</taxon>
        <taxon>Steroidobacterales</taxon>
        <taxon>Steroidobacteraceae</taxon>
        <taxon>Povalibacter</taxon>
    </lineage>
</organism>
<evidence type="ECO:0000313" key="3">
    <source>
        <dbReference type="Proteomes" id="UP000588068"/>
    </source>
</evidence>
<dbReference type="EMBL" id="JACHHZ010000003">
    <property type="protein sequence ID" value="MBB6093528.1"/>
    <property type="molecule type" value="Genomic_DNA"/>
</dbReference>
<dbReference type="InterPro" id="IPR007607">
    <property type="entry name" value="BacA/B"/>
</dbReference>
<evidence type="ECO:0000256" key="1">
    <source>
        <dbReference type="ARBA" id="ARBA00044755"/>
    </source>
</evidence>
<dbReference type="PANTHER" id="PTHR35024">
    <property type="entry name" value="HYPOTHETICAL CYTOSOLIC PROTEIN"/>
    <property type="match status" value="1"/>
</dbReference>
<sequence length="130" mass="13646">MSNPYDTASERMSILPRSLKFKGELSADEDLLIQGSIEGTIHHTQRVTIGTEGNVKASISAQIIKVEGTVEGDLQAGKSVYVDQSGNLRGNIRAPSVCLVEGSNFNGAVDMGSRAAQANPRATRTGTNGG</sequence>
<accession>A0A841HMX9</accession>
<reference evidence="2 3" key="1">
    <citation type="submission" date="2020-08" db="EMBL/GenBank/DDBJ databases">
        <title>Genomic Encyclopedia of Type Strains, Phase IV (KMG-IV): sequencing the most valuable type-strain genomes for metagenomic binning, comparative biology and taxonomic classification.</title>
        <authorList>
            <person name="Goeker M."/>
        </authorList>
    </citation>
    <scope>NUCLEOTIDE SEQUENCE [LARGE SCALE GENOMIC DNA]</scope>
    <source>
        <strain evidence="2 3">DSM 26723</strain>
    </source>
</reference>
<comment type="caution">
    <text evidence="2">The sequence shown here is derived from an EMBL/GenBank/DDBJ whole genome shotgun (WGS) entry which is preliminary data.</text>
</comment>
<proteinExistence type="inferred from homology"/>
<comment type="similarity">
    <text evidence="1">Belongs to the bactofilin family.</text>
</comment>
<protein>
    <submittedName>
        <fullName evidence="2">Cytoskeletal protein CcmA (Bactofilin family)</fullName>
    </submittedName>
</protein>
<dbReference type="Pfam" id="PF04519">
    <property type="entry name" value="Bactofilin"/>
    <property type="match status" value="1"/>
</dbReference>
<evidence type="ECO:0000313" key="2">
    <source>
        <dbReference type="EMBL" id="MBB6093528.1"/>
    </source>
</evidence>
<dbReference type="Proteomes" id="UP000588068">
    <property type="component" value="Unassembled WGS sequence"/>
</dbReference>
<dbReference type="AlphaFoldDB" id="A0A841HMX9"/>
<gene>
    <name evidence="2" type="ORF">HNQ60_002409</name>
</gene>
<dbReference type="RefSeq" id="WP_184332033.1">
    <property type="nucleotide sequence ID" value="NZ_JACHHZ010000003.1"/>
</dbReference>
<name>A0A841HMX9_9GAMM</name>
<dbReference type="PANTHER" id="PTHR35024:SF4">
    <property type="entry name" value="POLYMER-FORMING CYTOSKELETAL PROTEIN"/>
    <property type="match status" value="1"/>
</dbReference>